<dbReference type="InterPro" id="IPR002549">
    <property type="entry name" value="AI-2E-like"/>
</dbReference>
<evidence type="ECO:0000256" key="6">
    <source>
        <dbReference type="SAM" id="MobiDB-lite"/>
    </source>
</evidence>
<dbReference type="GO" id="GO:0016020">
    <property type="term" value="C:membrane"/>
    <property type="evidence" value="ECO:0007669"/>
    <property type="project" value="UniProtKB-SubCell"/>
</dbReference>
<dbReference type="PANTHER" id="PTHR21716:SF4">
    <property type="entry name" value="TRANSMEMBRANE PROTEIN 245"/>
    <property type="match status" value="1"/>
</dbReference>
<feature type="transmembrane region" description="Helical" evidence="7">
    <location>
        <begin position="494"/>
        <end position="512"/>
    </location>
</feature>
<keyword evidence="5 7" id="KW-0472">Membrane</keyword>
<evidence type="ECO:0000256" key="5">
    <source>
        <dbReference type="ARBA" id="ARBA00023136"/>
    </source>
</evidence>
<evidence type="ECO:0000256" key="4">
    <source>
        <dbReference type="ARBA" id="ARBA00022989"/>
    </source>
</evidence>
<feature type="transmembrane region" description="Helical" evidence="7">
    <location>
        <begin position="470"/>
        <end position="488"/>
    </location>
</feature>
<keyword evidence="4 7" id="KW-1133">Transmembrane helix</keyword>
<proteinExistence type="inferred from homology"/>
<dbReference type="EMBL" id="GDJX01025255">
    <property type="protein sequence ID" value="JAT42681.1"/>
    <property type="molecule type" value="Transcribed_RNA"/>
</dbReference>
<sequence>MLPLDGAPPPRRRASPQWGQLEDDRVREGEGSEAEKAAAPPGANRRRRRRRRRRGKPPPGETTAATATAGVGCVDEGSEREERHVRRLAIYVAMAHAGLALSLALLYGVARLLEGYWRPIGWALLCSIPLRRLHTALVSFWSLPLRLGLLETLLAVPLAALRAAASSLLDSHSALLRLLHLLQRLRGGDGSGGVGASSPLSGGSAGVGFSKLMQWLCSFGLFTLAHERLGLLSLPAFAAAGLLARAPGGPAPPPVASTLSAISSARYGRGPPPAALLSRAGRCLTSLLLRRLHTLVGLGLIVVIVAGPISGFVFFSYKMGMEGKDAVISIKTHLQEHNYSERIGLRQWMDQYDVPGTIELCTSRFYETASQYVDSIALQYNATDIVEGFRQYLIRPLASPNSSLRALEQSRPRPIMESLRHLQTRVWNAEWKVELEGFLRVLAREDLVGKLRGLALQSVSVSKRVFDSSTMVLSGGANLFLSVVVSIISGATELLNFVSQLTVFFWLLYYLITSDSGGVMDHAMGMLPISTSTRARCVEVLDHAVSSVLLATAKVALFQGFLTYLLFRFYNIHFVYVSTFVAWMSAVLPITPIWLSSIPAAAQLAIEARYFEAVGLTAVHLILLDYGTTVIQDEIPGQSSYLTGLSILGGMALFPSVLEGAVMGPLLMTVMIAVKNLYAEFVLSSAKEIIR</sequence>
<feature type="transmembrane region" description="Helical" evidence="7">
    <location>
        <begin position="573"/>
        <end position="598"/>
    </location>
</feature>
<comment type="similarity">
    <text evidence="2">Belongs to the autoinducer-2 exporter (AI-2E) (TC 2.A.86) family.</text>
</comment>
<dbReference type="AlphaFoldDB" id="A0A1D1XK43"/>
<evidence type="ECO:0000256" key="2">
    <source>
        <dbReference type="ARBA" id="ARBA00009773"/>
    </source>
</evidence>
<feature type="region of interest" description="Disordered" evidence="6">
    <location>
        <begin position="1"/>
        <end position="78"/>
    </location>
</feature>
<feature type="compositionally biased region" description="Basic and acidic residues" evidence="6">
    <location>
        <begin position="22"/>
        <end position="36"/>
    </location>
</feature>
<keyword evidence="3 7" id="KW-0812">Transmembrane</keyword>
<comment type="subcellular location">
    <subcellularLocation>
        <location evidence="1">Membrane</location>
        <topology evidence="1">Multi-pass membrane protein</topology>
    </subcellularLocation>
</comment>
<feature type="compositionally biased region" description="Basic residues" evidence="6">
    <location>
        <begin position="44"/>
        <end position="56"/>
    </location>
</feature>
<feature type="transmembrane region" description="Helical" evidence="7">
    <location>
        <begin position="544"/>
        <end position="567"/>
    </location>
</feature>
<evidence type="ECO:0000313" key="8">
    <source>
        <dbReference type="EMBL" id="JAT42681.1"/>
    </source>
</evidence>
<reference evidence="8" key="1">
    <citation type="submission" date="2015-07" db="EMBL/GenBank/DDBJ databases">
        <title>Transcriptome Assembly of Anthurium amnicola.</title>
        <authorList>
            <person name="Suzuki J."/>
        </authorList>
    </citation>
    <scope>NUCLEOTIDE SEQUENCE</scope>
</reference>
<accession>A0A1D1XK43</accession>
<gene>
    <name evidence="8" type="primary">C9orf5_3</name>
    <name evidence="8" type="ORF">g.101458</name>
</gene>
<feature type="transmembrane region" description="Helical" evidence="7">
    <location>
        <begin position="295"/>
        <end position="315"/>
    </location>
</feature>
<feature type="transmembrane region" description="Helical" evidence="7">
    <location>
        <begin position="651"/>
        <end position="674"/>
    </location>
</feature>
<feature type="transmembrane region" description="Helical" evidence="7">
    <location>
        <begin position="88"/>
        <end position="110"/>
    </location>
</feature>
<feature type="transmembrane region" description="Helical" evidence="7">
    <location>
        <begin position="610"/>
        <end position="631"/>
    </location>
</feature>
<name>A0A1D1XK43_9ARAE</name>
<protein>
    <submittedName>
        <fullName evidence="8">Transmembrane protein C9orf5</fullName>
    </submittedName>
</protein>
<dbReference type="PANTHER" id="PTHR21716">
    <property type="entry name" value="TRANSMEMBRANE PROTEIN"/>
    <property type="match status" value="1"/>
</dbReference>
<evidence type="ECO:0000256" key="1">
    <source>
        <dbReference type="ARBA" id="ARBA00004141"/>
    </source>
</evidence>
<evidence type="ECO:0000256" key="7">
    <source>
        <dbReference type="SAM" id="Phobius"/>
    </source>
</evidence>
<organism evidence="8">
    <name type="scientific">Anthurium amnicola</name>
    <dbReference type="NCBI Taxonomy" id="1678845"/>
    <lineage>
        <taxon>Eukaryota</taxon>
        <taxon>Viridiplantae</taxon>
        <taxon>Streptophyta</taxon>
        <taxon>Embryophyta</taxon>
        <taxon>Tracheophyta</taxon>
        <taxon>Spermatophyta</taxon>
        <taxon>Magnoliopsida</taxon>
        <taxon>Liliopsida</taxon>
        <taxon>Araceae</taxon>
        <taxon>Pothoideae</taxon>
        <taxon>Potheae</taxon>
        <taxon>Anthurium</taxon>
    </lineage>
</organism>
<evidence type="ECO:0000256" key="3">
    <source>
        <dbReference type="ARBA" id="ARBA00022692"/>
    </source>
</evidence>